<feature type="compositionally biased region" description="Low complexity" evidence="1">
    <location>
        <begin position="85"/>
        <end position="104"/>
    </location>
</feature>
<dbReference type="EMBL" id="JBDFRB010000001">
    <property type="protein sequence ID" value="MEN2743145.1"/>
    <property type="molecule type" value="Genomic_DNA"/>
</dbReference>
<feature type="region of interest" description="Disordered" evidence="1">
    <location>
        <begin position="18"/>
        <end position="39"/>
    </location>
</feature>
<feature type="compositionally biased region" description="Low complexity" evidence="1">
    <location>
        <begin position="188"/>
        <end position="216"/>
    </location>
</feature>
<proteinExistence type="predicted"/>
<evidence type="ECO:0000256" key="1">
    <source>
        <dbReference type="SAM" id="MobiDB-lite"/>
    </source>
</evidence>
<feature type="region of interest" description="Disordered" evidence="1">
    <location>
        <begin position="78"/>
        <end position="128"/>
    </location>
</feature>
<organism evidence="4 5">
    <name type="scientific">Sinomonas halotolerans</name>
    <dbReference type="NCBI Taxonomy" id="1644133"/>
    <lineage>
        <taxon>Bacteria</taxon>
        <taxon>Bacillati</taxon>
        <taxon>Actinomycetota</taxon>
        <taxon>Actinomycetes</taxon>
        <taxon>Micrococcales</taxon>
        <taxon>Micrococcaceae</taxon>
        <taxon>Sinomonas</taxon>
    </lineage>
</organism>
<dbReference type="Gene3D" id="1.20.1260.10">
    <property type="match status" value="1"/>
</dbReference>
<dbReference type="Proteomes" id="UP001422074">
    <property type="component" value="Unassembled WGS sequence"/>
</dbReference>
<keyword evidence="5" id="KW-1185">Reference proteome</keyword>
<dbReference type="InterPro" id="IPR012347">
    <property type="entry name" value="Ferritin-like"/>
</dbReference>
<feature type="compositionally biased region" description="Low complexity" evidence="1">
    <location>
        <begin position="111"/>
        <end position="128"/>
    </location>
</feature>
<sequence length="360" mass="34211">MAAVTAAVVLGTGAALAAAPAPSAPAASPEEVALAQAEDDADRLVSVADTVAAASSGPTAQAARRVAGVLRLQASVLSDRPQLPTDPASAPAATAGPSSASASVPTPPATSPSATSPSPAAGPAAQAAGLAADLDRSAAAIVDRLDGLDGPTASVLGSVAAARTAAARSLAPAGPRASGGSPTGGQDGAQPMEAQAGQEPEAAQASEGLAGTACPAPTPATAWEAVHAAESAAEWAYTVLAARAEGAERTARLDSAAAHARQAEALAGIAAASCVSLPAREPAFALEDPAPRAALLVERAAAESWAQLVGAAPPAQRAAAAGRLAEAALLLAAHAPQTPAEAAFPGHAAAQTAASAPAAG</sequence>
<evidence type="ECO:0000259" key="3">
    <source>
        <dbReference type="Pfam" id="PF14530"/>
    </source>
</evidence>
<feature type="domain" description="DUF4439" evidence="3">
    <location>
        <begin position="224"/>
        <end position="348"/>
    </location>
</feature>
<feature type="compositionally biased region" description="Low complexity" evidence="1">
    <location>
        <begin position="18"/>
        <end position="35"/>
    </location>
</feature>
<protein>
    <submittedName>
        <fullName evidence="4">DUF4439 domain-containing protein</fullName>
    </submittedName>
</protein>
<feature type="region of interest" description="Disordered" evidence="1">
    <location>
        <begin position="170"/>
        <end position="216"/>
    </location>
</feature>
<dbReference type="InterPro" id="IPR029447">
    <property type="entry name" value="DUF4439"/>
</dbReference>
<comment type="caution">
    <text evidence="4">The sequence shown here is derived from an EMBL/GenBank/DDBJ whole genome shotgun (WGS) entry which is preliminary data.</text>
</comment>
<gene>
    <name evidence="4" type="ORF">ABCQ75_01160</name>
</gene>
<dbReference type="SUPFAM" id="SSF47240">
    <property type="entry name" value="Ferritin-like"/>
    <property type="match status" value="1"/>
</dbReference>
<feature type="signal peptide" evidence="2">
    <location>
        <begin position="1"/>
        <end position="17"/>
    </location>
</feature>
<accession>A0ABU9WVE0</accession>
<reference evidence="4 5" key="1">
    <citation type="submission" date="2024-05" db="EMBL/GenBank/DDBJ databases">
        <title>Sinomonas sp. nov., isolated from a waste landfill.</title>
        <authorList>
            <person name="Zhao Y."/>
        </authorList>
    </citation>
    <scope>NUCLEOTIDE SEQUENCE [LARGE SCALE GENOMIC DNA]</scope>
    <source>
        <strain evidence="4 5">CCTCC AB2014300</strain>
    </source>
</reference>
<dbReference type="InterPro" id="IPR009078">
    <property type="entry name" value="Ferritin-like_SF"/>
</dbReference>
<dbReference type="Pfam" id="PF14530">
    <property type="entry name" value="DUF4439"/>
    <property type="match status" value="1"/>
</dbReference>
<evidence type="ECO:0000313" key="4">
    <source>
        <dbReference type="EMBL" id="MEN2743145.1"/>
    </source>
</evidence>
<feature type="chain" id="PRO_5046828108" evidence="2">
    <location>
        <begin position="18"/>
        <end position="360"/>
    </location>
</feature>
<keyword evidence="2" id="KW-0732">Signal</keyword>
<evidence type="ECO:0000313" key="5">
    <source>
        <dbReference type="Proteomes" id="UP001422074"/>
    </source>
</evidence>
<name>A0ABU9WVE0_9MICC</name>
<dbReference type="RefSeq" id="WP_345882578.1">
    <property type="nucleotide sequence ID" value="NZ_JBDFRB010000001.1"/>
</dbReference>
<evidence type="ECO:0000256" key="2">
    <source>
        <dbReference type="SAM" id="SignalP"/>
    </source>
</evidence>